<sequence length="279" mass="31492">MEVSTLQWSRRSQTRTDDETSDTHIPDAVRIQTLEGRVSLSLSPLDDVKHQSHDFTHRHKALQRLEESGLLWVTFLFTKKLEEAGNKLSLNELQIMFKCSQRHFQLFETVIQLGFRARELPQGCLRATGGNLSRSLRERRDAITPRRAGRETSRRVEAEAKSQPSFQKSNLKFICVKSVDALGCCPVVQTSKCTFITPPLPVARIDSAPAAPREPRAAGVTEPQRQNVSATKYFKRRRATINNPDVWSQSSASIRLVLGPGLEPTNLHHITSDAEKEQK</sequence>
<evidence type="ECO:0000313" key="3">
    <source>
        <dbReference type="Proteomes" id="UP001153269"/>
    </source>
</evidence>
<evidence type="ECO:0000313" key="2">
    <source>
        <dbReference type="EMBL" id="CAB1447645.1"/>
    </source>
</evidence>
<feature type="region of interest" description="Disordered" evidence="1">
    <location>
        <begin position="1"/>
        <end position="23"/>
    </location>
</feature>
<dbReference type="Proteomes" id="UP001153269">
    <property type="component" value="Unassembled WGS sequence"/>
</dbReference>
<evidence type="ECO:0000256" key="1">
    <source>
        <dbReference type="SAM" id="MobiDB-lite"/>
    </source>
</evidence>
<organism evidence="2 3">
    <name type="scientific">Pleuronectes platessa</name>
    <name type="common">European plaice</name>
    <dbReference type="NCBI Taxonomy" id="8262"/>
    <lineage>
        <taxon>Eukaryota</taxon>
        <taxon>Metazoa</taxon>
        <taxon>Chordata</taxon>
        <taxon>Craniata</taxon>
        <taxon>Vertebrata</taxon>
        <taxon>Euteleostomi</taxon>
        <taxon>Actinopterygii</taxon>
        <taxon>Neopterygii</taxon>
        <taxon>Teleostei</taxon>
        <taxon>Neoteleostei</taxon>
        <taxon>Acanthomorphata</taxon>
        <taxon>Carangaria</taxon>
        <taxon>Pleuronectiformes</taxon>
        <taxon>Pleuronectoidei</taxon>
        <taxon>Pleuronectidae</taxon>
        <taxon>Pleuronectes</taxon>
    </lineage>
</organism>
<name>A0A9N7VDB8_PLEPL</name>
<reference evidence="2" key="1">
    <citation type="submission" date="2020-03" db="EMBL/GenBank/DDBJ databases">
        <authorList>
            <person name="Weist P."/>
        </authorList>
    </citation>
    <scope>NUCLEOTIDE SEQUENCE</scope>
</reference>
<dbReference type="EMBL" id="CADEAL010003954">
    <property type="protein sequence ID" value="CAB1447645.1"/>
    <property type="molecule type" value="Genomic_DNA"/>
</dbReference>
<keyword evidence="3" id="KW-1185">Reference proteome</keyword>
<gene>
    <name evidence="2" type="ORF">PLEPLA_LOCUS35324</name>
</gene>
<comment type="caution">
    <text evidence="2">The sequence shown here is derived from an EMBL/GenBank/DDBJ whole genome shotgun (WGS) entry which is preliminary data.</text>
</comment>
<feature type="compositionally biased region" description="Basic and acidic residues" evidence="1">
    <location>
        <begin position="14"/>
        <end position="23"/>
    </location>
</feature>
<protein>
    <submittedName>
        <fullName evidence="2">Uncharacterized protein</fullName>
    </submittedName>
</protein>
<proteinExistence type="predicted"/>
<feature type="compositionally biased region" description="Polar residues" evidence="1">
    <location>
        <begin position="1"/>
        <end position="11"/>
    </location>
</feature>
<dbReference type="AlphaFoldDB" id="A0A9N7VDB8"/>
<accession>A0A9N7VDB8</accession>